<evidence type="ECO:0000256" key="1">
    <source>
        <dbReference type="SAM" id="Phobius"/>
    </source>
</evidence>
<dbReference type="Proteomes" id="UP000308652">
    <property type="component" value="Unassembled WGS sequence"/>
</dbReference>
<feature type="transmembrane region" description="Helical" evidence="1">
    <location>
        <begin position="23"/>
        <end position="50"/>
    </location>
</feature>
<keyword evidence="3" id="KW-1185">Reference proteome</keyword>
<protein>
    <submittedName>
        <fullName evidence="2">Uncharacterized protein</fullName>
    </submittedName>
</protein>
<keyword evidence="1" id="KW-1133">Transmembrane helix</keyword>
<proteinExistence type="predicted"/>
<sequence length="75" mass="9031">MTTDICFLSVQVNFLLLLLYHRFFFLVFLIIPSFLVFLRFKVAVATCLIFDYCNRRPYFVFLHIQPCILVRSSWT</sequence>
<evidence type="ECO:0000313" key="2">
    <source>
        <dbReference type="EMBL" id="TFK36416.1"/>
    </source>
</evidence>
<name>A0A5C3LWD5_9AGAR</name>
<accession>A0A5C3LWD5</accession>
<gene>
    <name evidence="2" type="ORF">BDQ12DRAFT_686863</name>
</gene>
<dbReference type="EMBL" id="ML213614">
    <property type="protein sequence ID" value="TFK36416.1"/>
    <property type="molecule type" value="Genomic_DNA"/>
</dbReference>
<organism evidence="2 3">
    <name type="scientific">Crucibulum laeve</name>
    <dbReference type="NCBI Taxonomy" id="68775"/>
    <lineage>
        <taxon>Eukaryota</taxon>
        <taxon>Fungi</taxon>
        <taxon>Dikarya</taxon>
        <taxon>Basidiomycota</taxon>
        <taxon>Agaricomycotina</taxon>
        <taxon>Agaricomycetes</taxon>
        <taxon>Agaricomycetidae</taxon>
        <taxon>Agaricales</taxon>
        <taxon>Agaricineae</taxon>
        <taxon>Nidulariaceae</taxon>
        <taxon>Crucibulum</taxon>
    </lineage>
</organism>
<evidence type="ECO:0000313" key="3">
    <source>
        <dbReference type="Proteomes" id="UP000308652"/>
    </source>
</evidence>
<dbReference type="AlphaFoldDB" id="A0A5C3LWD5"/>
<reference evidence="2 3" key="1">
    <citation type="journal article" date="2019" name="Nat. Ecol. Evol.">
        <title>Megaphylogeny resolves global patterns of mushroom evolution.</title>
        <authorList>
            <person name="Varga T."/>
            <person name="Krizsan K."/>
            <person name="Foldi C."/>
            <person name="Dima B."/>
            <person name="Sanchez-Garcia M."/>
            <person name="Sanchez-Ramirez S."/>
            <person name="Szollosi G.J."/>
            <person name="Szarkandi J.G."/>
            <person name="Papp V."/>
            <person name="Albert L."/>
            <person name="Andreopoulos W."/>
            <person name="Angelini C."/>
            <person name="Antonin V."/>
            <person name="Barry K.W."/>
            <person name="Bougher N.L."/>
            <person name="Buchanan P."/>
            <person name="Buyck B."/>
            <person name="Bense V."/>
            <person name="Catcheside P."/>
            <person name="Chovatia M."/>
            <person name="Cooper J."/>
            <person name="Damon W."/>
            <person name="Desjardin D."/>
            <person name="Finy P."/>
            <person name="Geml J."/>
            <person name="Haridas S."/>
            <person name="Hughes K."/>
            <person name="Justo A."/>
            <person name="Karasinski D."/>
            <person name="Kautmanova I."/>
            <person name="Kiss B."/>
            <person name="Kocsube S."/>
            <person name="Kotiranta H."/>
            <person name="LaButti K.M."/>
            <person name="Lechner B.E."/>
            <person name="Liimatainen K."/>
            <person name="Lipzen A."/>
            <person name="Lukacs Z."/>
            <person name="Mihaltcheva S."/>
            <person name="Morgado L.N."/>
            <person name="Niskanen T."/>
            <person name="Noordeloos M.E."/>
            <person name="Ohm R.A."/>
            <person name="Ortiz-Santana B."/>
            <person name="Ovrebo C."/>
            <person name="Racz N."/>
            <person name="Riley R."/>
            <person name="Savchenko A."/>
            <person name="Shiryaev A."/>
            <person name="Soop K."/>
            <person name="Spirin V."/>
            <person name="Szebenyi C."/>
            <person name="Tomsovsky M."/>
            <person name="Tulloss R.E."/>
            <person name="Uehling J."/>
            <person name="Grigoriev I.V."/>
            <person name="Vagvolgyi C."/>
            <person name="Papp T."/>
            <person name="Martin F.M."/>
            <person name="Miettinen O."/>
            <person name="Hibbett D.S."/>
            <person name="Nagy L.G."/>
        </authorList>
    </citation>
    <scope>NUCLEOTIDE SEQUENCE [LARGE SCALE GENOMIC DNA]</scope>
    <source>
        <strain evidence="2 3">CBS 166.37</strain>
    </source>
</reference>
<keyword evidence="1" id="KW-0812">Transmembrane</keyword>
<keyword evidence="1" id="KW-0472">Membrane</keyword>